<reference evidence="6" key="1">
    <citation type="submission" date="2021-10" db="EMBL/GenBank/DDBJ databases">
        <authorList>
            <person name="Piombo E."/>
        </authorList>
    </citation>
    <scope>NUCLEOTIDE SEQUENCE</scope>
</reference>
<feature type="transmembrane region" description="Helical" evidence="3">
    <location>
        <begin position="622"/>
        <end position="640"/>
    </location>
</feature>
<feature type="signal peptide" evidence="4">
    <location>
        <begin position="1"/>
        <end position="23"/>
    </location>
</feature>
<dbReference type="EMBL" id="CABFOC020000045">
    <property type="protein sequence ID" value="CAH0053720.1"/>
    <property type="molecule type" value="Genomic_DNA"/>
</dbReference>
<evidence type="ECO:0000256" key="4">
    <source>
        <dbReference type="SAM" id="SignalP"/>
    </source>
</evidence>
<dbReference type="Pfam" id="PF07690">
    <property type="entry name" value="MFS_1"/>
    <property type="match status" value="1"/>
</dbReference>
<dbReference type="Pfam" id="PF03659">
    <property type="entry name" value="Glyco_hydro_71"/>
    <property type="match status" value="1"/>
</dbReference>
<dbReference type="InterPro" id="IPR005197">
    <property type="entry name" value="Glyco_hydro_71"/>
</dbReference>
<keyword evidence="3" id="KW-0472">Membrane</keyword>
<dbReference type="GO" id="GO:0051118">
    <property type="term" value="F:glucan endo-1,3-alpha-glucosidase activity"/>
    <property type="evidence" value="ECO:0007669"/>
    <property type="project" value="InterPro"/>
</dbReference>
<protein>
    <recommendedName>
        <fullName evidence="5">Major facilitator superfamily (MFS) profile domain-containing protein</fullName>
    </recommendedName>
</protein>
<evidence type="ECO:0000256" key="3">
    <source>
        <dbReference type="SAM" id="Phobius"/>
    </source>
</evidence>
<feature type="transmembrane region" description="Helical" evidence="3">
    <location>
        <begin position="646"/>
        <end position="666"/>
    </location>
</feature>
<feature type="transmembrane region" description="Helical" evidence="3">
    <location>
        <begin position="783"/>
        <end position="806"/>
    </location>
</feature>
<dbReference type="Gene3D" id="3.20.20.80">
    <property type="entry name" value="Glycosidases"/>
    <property type="match status" value="1"/>
</dbReference>
<organism evidence="6 7">
    <name type="scientific">Clonostachys solani</name>
    <dbReference type="NCBI Taxonomy" id="160281"/>
    <lineage>
        <taxon>Eukaryota</taxon>
        <taxon>Fungi</taxon>
        <taxon>Dikarya</taxon>
        <taxon>Ascomycota</taxon>
        <taxon>Pezizomycotina</taxon>
        <taxon>Sordariomycetes</taxon>
        <taxon>Hypocreomycetidae</taxon>
        <taxon>Hypocreales</taxon>
        <taxon>Bionectriaceae</taxon>
        <taxon>Clonostachys</taxon>
    </lineage>
</organism>
<feature type="transmembrane region" description="Helical" evidence="3">
    <location>
        <begin position="711"/>
        <end position="730"/>
    </location>
</feature>
<dbReference type="PROSITE" id="PS50850">
    <property type="entry name" value="MFS"/>
    <property type="match status" value="1"/>
</dbReference>
<feature type="transmembrane region" description="Helical" evidence="3">
    <location>
        <begin position="750"/>
        <end position="771"/>
    </location>
</feature>
<evidence type="ECO:0000313" key="7">
    <source>
        <dbReference type="Proteomes" id="UP000775872"/>
    </source>
</evidence>
<gene>
    <name evidence="6" type="ORF">CSOL1703_00005596</name>
</gene>
<comment type="similarity">
    <text evidence="2">Belongs to the major facilitator superfamily. Monocarboxylate porter (TC 2.A.1.13) family.</text>
</comment>
<keyword evidence="7" id="KW-1185">Reference proteome</keyword>
<name>A0A9N9ZED7_9HYPO</name>
<keyword evidence="3" id="KW-0812">Transmembrane</keyword>
<dbReference type="GO" id="GO:0022857">
    <property type="term" value="F:transmembrane transporter activity"/>
    <property type="evidence" value="ECO:0007669"/>
    <property type="project" value="InterPro"/>
</dbReference>
<evidence type="ECO:0000313" key="6">
    <source>
        <dbReference type="EMBL" id="CAH0053720.1"/>
    </source>
</evidence>
<dbReference type="InterPro" id="IPR020846">
    <property type="entry name" value="MFS_dom"/>
</dbReference>
<dbReference type="Proteomes" id="UP000775872">
    <property type="component" value="Unassembled WGS sequence"/>
</dbReference>
<feature type="transmembrane region" description="Helical" evidence="3">
    <location>
        <begin position="918"/>
        <end position="938"/>
    </location>
</feature>
<feature type="transmembrane region" description="Helical" evidence="3">
    <location>
        <begin position="678"/>
        <end position="699"/>
    </location>
</feature>
<dbReference type="SUPFAM" id="SSF103473">
    <property type="entry name" value="MFS general substrate transporter"/>
    <property type="match status" value="1"/>
</dbReference>
<evidence type="ECO:0000256" key="1">
    <source>
        <dbReference type="ARBA" id="ARBA00004141"/>
    </source>
</evidence>
<dbReference type="GO" id="GO:0016020">
    <property type="term" value="C:membrane"/>
    <property type="evidence" value="ECO:0007669"/>
    <property type="project" value="UniProtKB-SubCell"/>
</dbReference>
<evidence type="ECO:0000256" key="2">
    <source>
        <dbReference type="ARBA" id="ARBA00006727"/>
    </source>
</evidence>
<dbReference type="AlphaFoldDB" id="A0A9N9ZED7"/>
<dbReference type="InterPro" id="IPR036259">
    <property type="entry name" value="MFS_trans_sf"/>
</dbReference>
<comment type="subcellular location">
    <subcellularLocation>
        <location evidence="1">Membrane</location>
        <topology evidence="1">Multi-pass membrane protein</topology>
    </subcellularLocation>
</comment>
<dbReference type="Gene3D" id="1.20.1250.20">
    <property type="entry name" value="MFS general substrate transporter like domains"/>
    <property type="match status" value="2"/>
</dbReference>
<sequence length="946" mass="103208">MRLGSIGNIAAILASLAVELASAVPQCATSERLQRQSEGERLVFAHFMIGIVGSRASAAAYDDDMKRAKAAGIDAFALNIGTDDYSETQLNYAYESAANNDMKVFISFDFNWYNVTEGTRVGNLVATYASKSAQLIVDNKVFVSSFAGDGVDSSAIREAAGREVFWAPNFHPGEADFSTIDAALNWMGWNNDGNNKAPKPGATVTVEDGDKSYAQALAGKPYVAPVSPWFFTHYGPEVDYSKNWVFQGDTLWYDRWQQILQLQPRFLEIVTWNDYGESHYVGRLDSPHGDDGNSKWVYGFPHNGWLDMAVPFISAYHDGASDATPYIKENQIVYWFRPTRSDLDCDATDTTMEDANNSTGNYFKGRPDGWETMEDKVFIVTLLTEAGRLEVTAGGKTESFEAPKGPAKFSVDMAAGAVTFRLYNGDKVVLEGDAGMQILDHCPCGIYNFNPYVGTIPAGEPDELLPEAYSSIMAGLKVSTCGPYGAAATAATSTLAAVEAKITLRSKTMATELRNIPTTRTDPDDRNSHEEELGENAIPMLPLVDKGTEAWKYLLGSFLIEAVLWGFPLCFGVFQNHYASTPKFGNDPNIPVIGTLATSLQFLGAPVAAPFVKRFGRWRQHMVIFGSAICVVSLVLASFVNTVVGLIWTQGVLYGVGFLILYLPVVSMLNEWFVHRRGFAYGILYAGGGINGVGLPFLLEWLLTKWGHPSTLRIMAVAQFVLVAPVLPFLKGRLPHSHHSVLQPIDLKFFRAPLFWVFGLSNLCQGLAYYIPSLYLPSIASALGLSGTVGALILAANNLASAVGLLSFGHLTDRFKNIYILIFISTAVSAVASFGLWGYSHSLVSLLMFSIIYGWSAGAYAVFWPKFGSIISEDPQPVYSMMSFGKGIGNIVTGPISALLVTRPVQLSAYGLGRFEPAIIFVGSLMLCSSLGIIGWPLKQYLVRSR</sequence>
<dbReference type="PANTHER" id="PTHR11360:SF287">
    <property type="entry name" value="MFS MONOCARBOXYLATE TRANSPORTER"/>
    <property type="match status" value="1"/>
</dbReference>
<feature type="transmembrane region" description="Helical" evidence="3">
    <location>
        <begin position="884"/>
        <end position="906"/>
    </location>
</feature>
<comment type="caution">
    <text evidence="6">The sequence shown here is derived from an EMBL/GenBank/DDBJ whole genome shotgun (WGS) entry which is preliminary data.</text>
</comment>
<feature type="domain" description="Major facilitator superfamily (MFS) profile" evidence="5">
    <location>
        <begin position="754"/>
        <end position="946"/>
    </location>
</feature>
<keyword evidence="4" id="KW-0732">Signal</keyword>
<dbReference type="InterPro" id="IPR011701">
    <property type="entry name" value="MFS"/>
</dbReference>
<feature type="transmembrane region" description="Helical" evidence="3">
    <location>
        <begin position="843"/>
        <end position="863"/>
    </location>
</feature>
<dbReference type="OrthoDB" id="1046782at2759"/>
<proteinExistence type="inferred from homology"/>
<dbReference type="InterPro" id="IPR050327">
    <property type="entry name" value="Proton-linked_MCT"/>
</dbReference>
<feature type="transmembrane region" description="Helical" evidence="3">
    <location>
        <begin position="818"/>
        <end position="837"/>
    </location>
</feature>
<feature type="transmembrane region" description="Helical" evidence="3">
    <location>
        <begin position="550"/>
        <end position="574"/>
    </location>
</feature>
<accession>A0A9N9ZED7</accession>
<evidence type="ECO:0000259" key="5">
    <source>
        <dbReference type="PROSITE" id="PS50850"/>
    </source>
</evidence>
<dbReference type="CDD" id="cd11577">
    <property type="entry name" value="GH71"/>
    <property type="match status" value="1"/>
</dbReference>
<keyword evidence="3" id="KW-1133">Transmembrane helix</keyword>
<feature type="chain" id="PRO_5040292481" description="Major facilitator superfamily (MFS) profile domain-containing protein" evidence="4">
    <location>
        <begin position="24"/>
        <end position="946"/>
    </location>
</feature>
<dbReference type="PANTHER" id="PTHR11360">
    <property type="entry name" value="MONOCARBOXYLATE TRANSPORTER"/>
    <property type="match status" value="1"/>
</dbReference>